<keyword evidence="6 9" id="KW-1133">Transmembrane helix</keyword>
<keyword evidence="8 9" id="KW-0472">Membrane</keyword>
<dbReference type="Gene3D" id="1.20.1530.20">
    <property type="match status" value="1"/>
</dbReference>
<evidence type="ECO:0000259" key="10">
    <source>
        <dbReference type="Pfam" id="PF00999"/>
    </source>
</evidence>
<feature type="transmembrane region" description="Helical" evidence="9">
    <location>
        <begin position="381"/>
        <end position="399"/>
    </location>
</feature>
<dbReference type="RefSeq" id="WP_115809412.1">
    <property type="nucleotide sequence ID" value="NZ_QREI01000003.1"/>
</dbReference>
<dbReference type="PANTHER" id="PTHR32507">
    <property type="entry name" value="NA(+)/H(+) ANTIPORTER 1"/>
    <property type="match status" value="1"/>
</dbReference>
<reference evidence="11 12" key="1">
    <citation type="submission" date="2018-07" db="EMBL/GenBank/DDBJ databases">
        <title>Genomic Encyclopedia of Type Strains, Phase III (KMG-III): the genomes of soil and plant-associated and newly described type strains.</title>
        <authorList>
            <person name="Whitman W."/>
        </authorList>
    </citation>
    <scope>NUCLEOTIDE SEQUENCE [LARGE SCALE GENOMIC DNA]</scope>
    <source>
        <strain evidence="11 12">CECT 7948</strain>
    </source>
</reference>
<keyword evidence="2" id="KW-0813">Transport</keyword>
<proteinExistence type="predicted"/>
<accession>A0A3D9N283</accession>
<keyword evidence="3" id="KW-0050">Antiport</keyword>
<protein>
    <submittedName>
        <fullName evidence="11">Sodium/proton antiporter (CPA1 family)</fullName>
    </submittedName>
</protein>
<dbReference type="GO" id="GO:1902600">
    <property type="term" value="P:proton transmembrane transport"/>
    <property type="evidence" value="ECO:0007669"/>
    <property type="project" value="InterPro"/>
</dbReference>
<dbReference type="EMBL" id="QREI01000003">
    <property type="protein sequence ID" value="REE24998.1"/>
    <property type="molecule type" value="Genomic_DNA"/>
</dbReference>
<feature type="transmembrane region" description="Helical" evidence="9">
    <location>
        <begin position="320"/>
        <end position="340"/>
    </location>
</feature>
<keyword evidence="4" id="KW-1003">Cell membrane</keyword>
<feature type="transmembrane region" description="Helical" evidence="9">
    <location>
        <begin position="69"/>
        <end position="88"/>
    </location>
</feature>
<evidence type="ECO:0000256" key="2">
    <source>
        <dbReference type="ARBA" id="ARBA00022448"/>
    </source>
</evidence>
<evidence type="ECO:0000313" key="11">
    <source>
        <dbReference type="EMBL" id="REE24998.1"/>
    </source>
</evidence>
<gene>
    <name evidence="11" type="ORF">DFQ09_103305</name>
</gene>
<evidence type="ECO:0000256" key="8">
    <source>
        <dbReference type="ARBA" id="ARBA00023136"/>
    </source>
</evidence>
<name>A0A3D9N283_9FLAO</name>
<keyword evidence="5 9" id="KW-0812">Transmembrane</keyword>
<feature type="domain" description="Cation/H+ exchanger transmembrane" evidence="10">
    <location>
        <begin position="17"/>
        <end position="403"/>
    </location>
</feature>
<evidence type="ECO:0000256" key="6">
    <source>
        <dbReference type="ARBA" id="ARBA00022989"/>
    </source>
</evidence>
<dbReference type="PANTHER" id="PTHR32507:SF8">
    <property type="entry name" value="CNH1P"/>
    <property type="match status" value="1"/>
</dbReference>
<feature type="transmembrane region" description="Helical" evidence="9">
    <location>
        <begin position="6"/>
        <end position="26"/>
    </location>
</feature>
<evidence type="ECO:0000256" key="7">
    <source>
        <dbReference type="ARBA" id="ARBA00023065"/>
    </source>
</evidence>
<dbReference type="Proteomes" id="UP000256919">
    <property type="component" value="Unassembled WGS sequence"/>
</dbReference>
<feature type="transmembrane region" description="Helical" evidence="9">
    <location>
        <begin position="165"/>
        <end position="182"/>
    </location>
</feature>
<evidence type="ECO:0000256" key="5">
    <source>
        <dbReference type="ARBA" id="ARBA00022692"/>
    </source>
</evidence>
<evidence type="ECO:0000256" key="4">
    <source>
        <dbReference type="ARBA" id="ARBA00022475"/>
    </source>
</evidence>
<feature type="transmembrane region" description="Helical" evidence="9">
    <location>
        <begin position="257"/>
        <end position="274"/>
    </location>
</feature>
<feature type="transmembrane region" description="Helical" evidence="9">
    <location>
        <begin position="352"/>
        <end position="369"/>
    </location>
</feature>
<comment type="subcellular location">
    <subcellularLocation>
        <location evidence="1">Cell membrane</location>
        <topology evidence="1">Multi-pass membrane protein</topology>
    </subcellularLocation>
</comment>
<dbReference type="InterPro" id="IPR006153">
    <property type="entry name" value="Cation/H_exchanger_TM"/>
</dbReference>
<comment type="caution">
    <text evidence="11">The sequence shown here is derived from an EMBL/GenBank/DDBJ whole genome shotgun (WGS) entry which is preliminary data.</text>
</comment>
<dbReference type="GO" id="GO:0005886">
    <property type="term" value="C:plasma membrane"/>
    <property type="evidence" value="ECO:0007669"/>
    <property type="project" value="UniProtKB-SubCell"/>
</dbReference>
<evidence type="ECO:0000256" key="9">
    <source>
        <dbReference type="SAM" id="Phobius"/>
    </source>
</evidence>
<dbReference type="AlphaFoldDB" id="A0A3D9N283"/>
<keyword evidence="7" id="KW-0406">Ion transport</keyword>
<dbReference type="InterPro" id="IPR038770">
    <property type="entry name" value="Na+/solute_symporter_sf"/>
</dbReference>
<dbReference type="GO" id="GO:0015297">
    <property type="term" value="F:antiporter activity"/>
    <property type="evidence" value="ECO:0007669"/>
    <property type="project" value="UniProtKB-KW"/>
</dbReference>
<dbReference type="OrthoDB" id="9810860at2"/>
<organism evidence="11 12">
    <name type="scientific">Winogradskyella pacifica</name>
    <dbReference type="NCBI Taxonomy" id="664642"/>
    <lineage>
        <taxon>Bacteria</taxon>
        <taxon>Pseudomonadati</taxon>
        <taxon>Bacteroidota</taxon>
        <taxon>Flavobacteriia</taxon>
        <taxon>Flavobacteriales</taxon>
        <taxon>Flavobacteriaceae</taxon>
        <taxon>Winogradskyella</taxon>
    </lineage>
</organism>
<sequence length="417" mass="46669">MMDSYFSVLLIVGITTLLASFLPIVLKRFKISFTLPVLILGGLFYYINVPLPWPDPTWEIDLTLHFSEMVVIISLMVAGLKIGLNYSWREWLNPLRLLGITMPLFMAVVFIVSYYILGFSGELALLLAAVLAPTDPALASEIQLNKKQSVSSKNLGAQYNLTAEAGLNDGLAFPFIYLAILWSKSDGLNSEVWLEWLSYYVLFKIVVGVIIGMVIGFLYSYFTTRLSEGNTHKIHLAFVALSLTLISYGLAEVLNAYGFLSVFFAGLFAHYHQQKKNIEHAGHPSLSFISNIEKFLIVFWMLFFGGSIIAGIMNFVTIEIVLFSLCLVLIVRPILGYISLYGSKLNKRHKMVISFFGIKGIGSVFYLTYAIKHGEFSNTDQLFSIVALVILISILLHGLTAKRSMRAVNEEKEADSF</sequence>
<evidence type="ECO:0000256" key="1">
    <source>
        <dbReference type="ARBA" id="ARBA00004651"/>
    </source>
</evidence>
<feature type="transmembrane region" description="Helical" evidence="9">
    <location>
        <begin position="295"/>
        <end position="314"/>
    </location>
</feature>
<keyword evidence="12" id="KW-1185">Reference proteome</keyword>
<feature type="transmembrane region" description="Helical" evidence="9">
    <location>
        <begin position="95"/>
        <end position="117"/>
    </location>
</feature>
<dbReference type="Pfam" id="PF00999">
    <property type="entry name" value="Na_H_Exchanger"/>
    <property type="match status" value="1"/>
</dbReference>
<feature type="transmembrane region" description="Helical" evidence="9">
    <location>
        <begin position="33"/>
        <end position="49"/>
    </location>
</feature>
<feature type="transmembrane region" description="Helical" evidence="9">
    <location>
        <begin position="202"/>
        <end position="222"/>
    </location>
</feature>
<evidence type="ECO:0000313" key="12">
    <source>
        <dbReference type="Proteomes" id="UP000256919"/>
    </source>
</evidence>
<evidence type="ECO:0000256" key="3">
    <source>
        <dbReference type="ARBA" id="ARBA00022449"/>
    </source>
</evidence>